<dbReference type="RefSeq" id="WP_123931319.1">
    <property type="nucleotide sequence ID" value="NZ_RKRE01000003.1"/>
</dbReference>
<evidence type="ECO:0000256" key="3">
    <source>
        <dbReference type="ARBA" id="ARBA00022679"/>
    </source>
</evidence>
<dbReference type="PANTHER" id="PTHR30576">
    <property type="entry name" value="COLANIC BIOSYNTHESIS UDP-GLUCOSE LIPID CARRIER TRANSFERASE"/>
    <property type="match status" value="1"/>
</dbReference>
<proteinExistence type="inferred from homology"/>
<evidence type="ECO:0000313" key="10">
    <source>
        <dbReference type="Proteomes" id="UP000282654"/>
    </source>
</evidence>
<reference evidence="9 10" key="1">
    <citation type="submission" date="2018-11" db="EMBL/GenBank/DDBJ databases">
        <title>Genomic Encyclopedia of Type Strains, Phase IV (KMG-IV): sequencing the most valuable type-strain genomes for metagenomic binning, comparative biology and taxonomic classification.</title>
        <authorList>
            <person name="Goeker M."/>
        </authorList>
    </citation>
    <scope>NUCLEOTIDE SEQUENCE [LARGE SCALE GENOMIC DNA]</scope>
    <source>
        <strain evidence="9 10">DSM 102936</strain>
    </source>
</reference>
<gene>
    <name evidence="9" type="ORF">EDD75_1861</name>
</gene>
<dbReference type="Pfam" id="PF02397">
    <property type="entry name" value="Bac_transf"/>
    <property type="match status" value="1"/>
</dbReference>
<evidence type="ECO:0000259" key="8">
    <source>
        <dbReference type="Pfam" id="PF02397"/>
    </source>
</evidence>
<feature type="transmembrane region" description="Helical" evidence="7">
    <location>
        <begin position="12"/>
        <end position="32"/>
    </location>
</feature>
<feature type="domain" description="Bacterial sugar transferase" evidence="8">
    <location>
        <begin position="252"/>
        <end position="432"/>
    </location>
</feature>
<feature type="transmembrane region" description="Helical" evidence="7">
    <location>
        <begin position="79"/>
        <end position="98"/>
    </location>
</feature>
<dbReference type="OrthoDB" id="9808602at2"/>
<evidence type="ECO:0000256" key="7">
    <source>
        <dbReference type="SAM" id="Phobius"/>
    </source>
</evidence>
<dbReference type="GO" id="GO:0016780">
    <property type="term" value="F:phosphotransferase activity, for other substituted phosphate groups"/>
    <property type="evidence" value="ECO:0007669"/>
    <property type="project" value="TreeGrafter"/>
</dbReference>
<keyword evidence="10" id="KW-1185">Reference proteome</keyword>
<comment type="subcellular location">
    <subcellularLocation>
        <location evidence="1">Membrane</location>
        <topology evidence="1">Multi-pass membrane protein</topology>
    </subcellularLocation>
</comment>
<organism evidence="9 10">
    <name type="scientific">Thermodesulfitimonas autotrophica</name>
    <dbReference type="NCBI Taxonomy" id="1894989"/>
    <lineage>
        <taxon>Bacteria</taxon>
        <taxon>Bacillati</taxon>
        <taxon>Bacillota</taxon>
        <taxon>Clostridia</taxon>
        <taxon>Thermoanaerobacterales</taxon>
        <taxon>Thermoanaerobacteraceae</taxon>
        <taxon>Thermodesulfitimonas</taxon>
    </lineage>
</organism>
<protein>
    <submittedName>
        <fullName evidence="9">Exopolysaccharide biosynthesis polyprenyl glycosylphosphotransferase</fullName>
    </submittedName>
</protein>
<evidence type="ECO:0000256" key="6">
    <source>
        <dbReference type="ARBA" id="ARBA00023136"/>
    </source>
</evidence>
<comment type="similarity">
    <text evidence="2">Belongs to the bacterial sugar transferase family.</text>
</comment>
<dbReference type="GO" id="GO:0016020">
    <property type="term" value="C:membrane"/>
    <property type="evidence" value="ECO:0007669"/>
    <property type="project" value="UniProtKB-SubCell"/>
</dbReference>
<dbReference type="Proteomes" id="UP000282654">
    <property type="component" value="Unassembled WGS sequence"/>
</dbReference>
<evidence type="ECO:0000256" key="4">
    <source>
        <dbReference type="ARBA" id="ARBA00022692"/>
    </source>
</evidence>
<name>A0A3N5BFC4_9THEO</name>
<evidence type="ECO:0000256" key="5">
    <source>
        <dbReference type="ARBA" id="ARBA00022989"/>
    </source>
</evidence>
<evidence type="ECO:0000256" key="2">
    <source>
        <dbReference type="ARBA" id="ARBA00006464"/>
    </source>
</evidence>
<sequence>MEKRLLRRLPIWVVAAGDLAVLHLTLLLVFYLRFGGSLPQANIAAWRSTLPWVSVTALLLFAGLGLYERRLNGLVSVMRALIPAVVGVALATAAVAFWVRGFAFPRSVLLLGACGQFAGLLIWRGLCYRIDCYLHGRRGLVVVGAGEAVRPVLEKLLGLPRSLFYIRSVTGPESPALKEALAAAEGVVVAPGVPATVKAAAVAAALEAGREVYLVPELYEVMLTGARVIELDDLPVLQVEELRLSLLQAGGKRIFDLGVALFLLVVTAPLLLVTALLVRLSSPGPVFYVQERVGYRGQVFRLLKFRTMIPDAEKETGPVLAQADDPRITRIGKFLRATRLDELPQLVNVLKGEMSLVGPRPERPVFVDEFVRAHPAYHYRHLVKPGLTGMAQIYGRYTTSPEDKLRYDLYYIRNYSFLLDLKILLRTIPVAFTPSAARGEAAGAPEKSAVIHALLNGMQETAAGEDGRKAGQTAG</sequence>
<evidence type="ECO:0000256" key="1">
    <source>
        <dbReference type="ARBA" id="ARBA00004141"/>
    </source>
</evidence>
<feature type="transmembrane region" description="Helical" evidence="7">
    <location>
        <begin position="254"/>
        <end position="278"/>
    </location>
</feature>
<dbReference type="NCBIfam" id="TIGR03025">
    <property type="entry name" value="EPS_sugtrans"/>
    <property type="match status" value="1"/>
</dbReference>
<evidence type="ECO:0000313" key="9">
    <source>
        <dbReference type="EMBL" id="RPF42751.1"/>
    </source>
</evidence>
<accession>A0A3N5BFC4</accession>
<dbReference type="EMBL" id="RKRE01000003">
    <property type="protein sequence ID" value="RPF42751.1"/>
    <property type="molecule type" value="Genomic_DNA"/>
</dbReference>
<feature type="transmembrane region" description="Helical" evidence="7">
    <location>
        <begin position="104"/>
        <end position="123"/>
    </location>
</feature>
<dbReference type="PANTHER" id="PTHR30576:SF0">
    <property type="entry name" value="UNDECAPRENYL-PHOSPHATE N-ACETYLGALACTOSAMINYL 1-PHOSPHATE TRANSFERASE-RELATED"/>
    <property type="match status" value="1"/>
</dbReference>
<keyword evidence="3 9" id="KW-0808">Transferase</keyword>
<dbReference type="InterPro" id="IPR003362">
    <property type="entry name" value="Bact_transf"/>
</dbReference>
<dbReference type="AlphaFoldDB" id="A0A3N5BFC4"/>
<comment type="caution">
    <text evidence="9">The sequence shown here is derived from an EMBL/GenBank/DDBJ whole genome shotgun (WGS) entry which is preliminary data.</text>
</comment>
<keyword evidence="4 7" id="KW-0812">Transmembrane</keyword>
<feature type="transmembrane region" description="Helical" evidence="7">
    <location>
        <begin position="44"/>
        <end position="67"/>
    </location>
</feature>
<keyword evidence="5 7" id="KW-1133">Transmembrane helix</keyword>
<dbReference type="InterPro" id="IPR017475">
    <property type="entry name" value="EPS_sugar_tfrase"/>
</dbReference>
<keyword evidence="6 7" id="KW-0472">Membrane</keyword>